<dbReference type="Pfam" id="PF02785">
    <property type="entry name" value="Biotin_carb_C"/>
    <property type="match status" value="1"/>
</dbReference>
<reference evidence="11 12" key="1">
    <citation type="journal article" date="2015" name="Stand. Genomic Sci.">
        <title>Genomic Encyclopedia of Bacterial and Archaeal Type Strains, Phase III: the genomes of soil and plant-associated and newly described type strains.</title>
        <authorList>
            <person name="Whitman W.B."/>
            <person name="Woyke T."/>
            <person name="Klenk H.P."/>
            <person name="Zhou Y."/>
            <person name="Lilburn T.G."/>
            <person name="Beck B.J."/>
            <person name="De Vos P."/>
            <person name="Vandamme P."/>
            <person name="Eisen J.A."/>
            <person name="Garrity G."/>
            <person name="Hugenholtz P."/>
            <person name="Kyrpides N.C."/>
        </authorList>
    </citation>
    <scope>NUCLEOTIDE SEQUENCE [LARGE SCALE GENOMIC DNA]</scope>
    <source>
        <strain evidence="11 12">AC4r</strain>
    </source>
</reference>
<comment type="pathway">
    <text evidence="7">Amino-acid degradation; L-leucine degradation.</text>
</comment>
<evidence type="ECO:0000256" key="4">
    <source>
        <dbReference type="ARBA" id="ARBA00022741"/>
    </source>
</evidence>
<dbReference type="Pfam" id="PF02786">
    <property type="entry name" value="CPSase_L_D2"/>
    <property type="match status" value="1"/>
</dbReference>
<dbReference type="Pfam" id="PF00289">
    <property type="entry name" value="Biotin_carb_N"/>
    <property type="match status" value="1"/>
</dbReference>
<dbReference type="InterPro" id="IPR005479">
    <property type="entry name" value="CPAse_ATP-bd"/>
</dbReference>
<evidence type="ECO:0000256" key="3">
    <source>
        <dbReference type="ARBA" id="ARBA00022598"/>
    </source>
</evidence>
<dbReference type="Pfam" id="PF00364">
    <property type="entry name" value="Biotin_lipoyl"/>
    <property type="match status" value="1"/>
</dbReference>
<name>A0A4Q7TEG1_9MICO</name>
<dbReference type="InterPro" id="IPR016185">
    <property type="entry name" value="PreATP-grasp_dom_sf"/>
</dbReference>
<proteinExistence type="predicted"/>
<dbReference type="InterPro" id="IPR011054">
    <property type="entry name" value="Rudment_hybrid_motif"/>
</dbReference>
<dbReference type="SUPFAM" id="SSF52440">
    <property type="entry name" value="PreATP-grasp domain"/>
    <property type="match status" value="1"/>
</dbReference>
<evidence type="ECO:0000256" key="8">
    <source>
        <dbReference type="PROSITE-ProRule" id="PRU00409"/>
    </source>
</evidence>
<evidence type="ECO:0000256" key="5">
    <source>
        <dbReference type="ARBA" id="ARBA00022840"/>
    </source>
</evidence>
<evidence type="ECO:0000256" key="7">
    <source>
        <dbReference type="ARBA" id="ARBA00046317"/>
    </source>
</evidence>
<evidence type="ECO:0000256" key="6">
    <source>
        <dbReference type="ARBA" id="ARBA00023267"/>
    </source>
</evidence>
<dbReference type="PROSITE" id="PS00867">
    <property type="entry name" value="CPSASE_2"/>
    <property type="match status" value="1"/>
</dbReference>
<evidence type="ECO:0000313" key="11">
    <source>
        <dbReference type="EMBL" id="RZT58197.1"/>
    </source>
</evidence>
<evidence type="ECO:0000259" key="9">
    <source>
        <dbReference type="PROSITE" id="PS50975"/>
    </source>
</evidence>
<sequence>MTDTADTAPLFDTVLVVNRGEIACRVIRTLRALGIRSVAVYSDADRDARHVREADLAVRLGPAPAADSYLDIEKVVQAVLSSGADAVHPGYGFLSENTAFARRLEELAVTLIGPPASAIEAMGDKIRAREHVAARGVPVTPGAGEAGWSDAQLIDAASEVGFPLIIKPSGGGGGKGMTVVRERDELAGALVASRRVARSSFGDDTLLIERFVESPRHIEVQVLADAHGTVVHLGERECSLQRRHQKIIEEAPSPLLNEATRAAIGEAACEVARSVDYRGAGTVEFLVSDAKPDEFFFMEMNTRLQVEHPVTELVTGVDLVEQQLRIAAGQPLELPPLALSGHAVEARLYAEDPERGFTPQTGTVALVREATGPGVRVDSALVDGLVVGADYDPMLAKVIAHGPDRATALARLDAALAETIVLGVPTNAAFLRRLIAVPEVQTGALDTGLIERSELAAPATPALARTIAALVEHDRAERAANSAWSRPNGWRLGPHRAPRYVIDGEEVAIDAAVREQLAPSIRMLDAAGETLTVTVTHESRRVTAHVVRAAGDTWMHVDGVTHRLARPTRAARLAEHRAGLTRAPGAADPTIRAAMPGAVVALGAATADTVVEGQPLVTIEAMKMEHTMLASVAGTVTLEVAVGDQVALDQVVARIHPDEPEPRPDGDQGDPA</sequence>
<dbReference type="OrthoDB" id="9760256at2"/>
<dbReference type="PROSITE" id="PS00188">
    <property type="entry name" value="BIOTIN"/>
    <property type="match status" value="1"/>
</dbReference>
<dbReference type="PANTHER" id="PTHR18866:SF33">
    <property type="entry name" value="METHYLCROTONOYL-COA CARBOXYLASE SUBUNIT ALPHA, MITOCHONDRIAL-RELATED"/>
    <property type="match status" value="1"/>
</dbReference>
<evidence type="ECO:0000313" key="12">
    <source>
        <dbReference type="Proteomes" id="UP000292408"/>
    </source>
</evidence>
<dbReference type="Gene3D" id="2.40.50.100">
    <property type="match status" value="1"/>
</dbReference>
<keyword evidence="4 8" id="KW-0547">Nucleotide-binding</keyword>
<dbReference type="AlphaFoldDB" id="A0A4Q7TEG1"/>
<keyword evidence="5 8" id="KW-0067">ATP-binding</keyword>
<dbReference type="GO" id="GO:0005524">
    <property type="term" value="F:ATP binding"/>
    <property type="evidence" value="ECO:0007669"/>
    <property type="project" value="UniProtKB-UniRule"/>
</dbReference>
<dbReference type="Gene3D" id="3.30.700.40">
    <property type="match status" value="1"/>
</dbReference>
<dbReference type="InterPro" id="IPR011053">
    <property type="entry name" value="Single_hybrid_motif"/>
</dbReference>
<dbReference type="FunFam" id="3.30.470.20:FF:000028">
    <property type="entry name" value="Methylcrotonoyl-CoA carboxylase subunit alpha, mitochondrial"/>
    <property type="match status" value="1"/>
</dbReference>
<dbReference type="Gene3D" id="3.30.1490.20">
    <property type="entry name" value="ATP-grasp fold, A domain"/>
    <property type="match status" value="1"/>
</dbReference>
<dbReference type="EC" id="6.3.4.14" evidence="2"/>
<dbReference type="PROSITE" id="PS50975">
    <property type="entry name" value="ATP_GRASP"/>
    <property type="match status" value="1"/>
</dbReference>
<evidence type="ECO:0000259" key="10">
    <source>
        <dbReference type="PROSITE" id="PS50979"/>
    </source>
</evidence>
<keyword evidence="3" id="KW-0436">Ligase</keyword>
<accession>A0A4Q7TEG1</accession>
<dbReference type="Gene3D" id="3.40.50.20">
    <property type="match status" value="1"/>
</dbReference>
<evidence type="ECO:0000256" key="2">
    <source>
        <dbReference type="ARBA" id="ARBA00013263"/>
    </source>
</evidence>
<evidence type="ECO:0000256" key="1">
    <source>
        <dbReference type="ARBA" id="ARBA00001953"/>
    </source>
</evidence>
<dbReference type="InterPro" id="IPR011761">
    <property type="entry name" value="ATP-grasp"/>
</dbReference>
<keyword evidence="12" id="KW-1185">Reference proteome</keyword>
<dbReference type="FunFam" id="3.40.50.20:FF:000010">
    <property type="entry name" value="Propionyl-CoA carboxylase subunit alpha"/>
    <property type="match status" value="1"/>
</dbReference>
<dbReference type="GO" id="GO:0004075">
    <property type="term" value="F:biotin carboxylase activity"/>
    <property type="evidence" value="ECO:0007669"/>
    <property type="project" value="UniProtKB-EC"/>
</dbReference>
<dbReference type="RefSeq" id="WP_130284261.1">
    <property type="nucleotide sequence ID" value="NZ_SGXT01000018.1"/>
</dbReference>
<gene>
    <name evidence="11" type="ORF">EV140_2440</name>
</gene>
<comment type="caution">
    <text evidence="11">The sequence shown here is derived from an EMBL/GenBank/DDBJ whole genome shotgun (WGS) entry which is preliminary data.</text>
</comment>
<dbReference type="PANTHER" id="PTHR18866">
    <property type="entry name" value="CARBOXYLASE:PYRUVATE/ACETYL-COA/PROPIONYL-COA CARBOXYLASE"/>
    <property type="match status" value="1"/>
</dbReference>
<dbReference type="SUPFAM" id="SSF51230">
    <property type="entry name" value="Single hybrid motif"/>
    <property type="match status" value="1"/>
</dbReference>
<dbReference type="GO" id="GO:0046872">
    <property type="term" value="F:metal ion binding"/>
    <property type="evidence" value="ECO:0007669"/>
    <property type="project" value="InterPro"/>
</dbReference>
<dbReference type="SUPFAM" id="SSF51246">
    <property type="entry name" value="Rudiment single hybrid motif"/>
    <property type="match status" value="1"/>
</dbReference>
<dbReference type="PROSITE" id="PS50979">
    <property type="entry name" value="BC"/>
    <property type="match status" value="1"/>
</dbReference>
<dbReference type="EMBL" id="SGXT01000018">
    <property type="protein sequence ID" value="RZT58197.1"/>
    <property type="molecule type" value="Genomic_DNA"/>
</dbReference>
<dbReference type="Gene3D" id="3.30.470.20">
    <property type="entry name" value="ATP-grasp fold, B domain"/>
    <property type="match status" value="1"/>
</dbReference>
<dbReference type="InterPro" id="IPR005482">
    <property type="entry name" value="Biotin_COase_C"/>
</dbReference>
<dbReference type="InterPro" id="IPR050856">
    <property type="entry name" value="Biotin_carboxylase_complex"/>
</dbReference>
<dbReference type="SUPFAM" id="SSF56059">
    <property type="entry name" value="Glutathione synthetase ATP-binding domain-like"/>
    <property type="match status" value="1"/>
</dbReference>
<feature type="domain" description="ATP-grasp" evidence="9">
    <location>
        <begin position="129"/>
        <end position="328"/>
    </location>
</feature>
<dbReference type="PROSITE" id="PS00866">
    <property type="entry name" value="CPSASE_1"/>
    <property type="match status" value="1"/>
</dbReference>
<dbReference type="InterPro" id="IPR005481">
    <property type="entry name" value="BC-like_N"/>
</dbReference>
<keyword evidence="6" id="KW-0092">Biotin</keyword>
<dbReference type="SMART" id="SM00878">
    <property type="entry name" value="Biotin_carb_C"/>
    <property type="match status" value="1"/>
</dbReference>
<dbReference type="InterPro" id="IPR011764">
    <property type="entry name" value="Biotin_carboxylation_dom"/>
</dbReference>
<dbReference type="InterPro" id="IPR000089">
    <property type="entry name" value="Biotin_lipoyl"/>
</dbReference>
<dbReference type="InterPro" id="IPR013815">
    <property type="entry name" value="ATP_grasp_subdomain_1"/>
</dbReference>
<dbReference type="Proteomes" id="UP000292408">
    <property type="component" value="Unassembled WGS sequence"/>
</dbReference>
<dbReference type="InterPro" id="IPR001882">
    <property type="entry name" value="Biotin_BS"/>
</dbReference>
<organism evidence="11 12">
    <name type="scientific">Microcella alkaliphila</name>
    <dbReference type="NCBI Taxonomy" id="279828"/>
    <lineage>
        <taxon>Bacteria</taxon>
        <taxon>Bacillati</taxon>
        <taxon>Actinomycetota</taxon>
        <taxon>Actinomycetes</taxon>
        <taxon>Micrococcales</taxon>
        <taxon>Microbacteriaceae</taxon>
        <taxon>Microcella</taxon>
    </lineage>
</organism>
<dbReference type="CDD" id="cd06850">
    <property type="entry name" value="biotinyl_domain"/>
    <property type="match status" value="1"/>
</dbReference>
<feature type="domain" description="Biotin carboxylation" evidence="10">
    <location>
        <begin position="10"/>
        <end position="455"/>
    </location>
</feature>
<comment type="cofactor">
    <cofactor evidence="1">
        <name>biotin</name>
        <dbReference type="ChEBI" id="CHEBI:57586"/>
    </cofactor>
</comment>
<protein>
    <recommendedName>
        <fullName evidence="2">biotin carboxylase</fullName>
        <ecNumber evidence="2">6.3.4.14</ecNumber>
    </recommendedName>
</protein>